<dbReference type="PROSITE" id="PS00107">
    <property type="entry name" value="PROTEIN_KINASE_ATP"/>
    <property type="match status" value="1"/>
</dbReference>
<proteinExistence type="predicted"/>
<keyword evidence="6 7" id="KW-0067">ATP-binding</keyword>
<gene>
    <name evidence="10" type="ORF">CUN48_04630</name>
</gene>
<keyword evidence="2" id="KW-0723">Serine/threonine-protein kinase</keyword>
<dbReference type="GO" id="GO:0005524">
    <property type="term" value="F:ATP binding"/>
    <property type="evidence" value="ECO:0007669"/>
    <property type="project" value="UniProtKB-UniRule"/>
</dbReference>
<evidence type="ECO:0000256" key="1">
    <source>
        <dbReference type="ARBA" id="ARBA00012513"/>
    </source>
</evidence>
<dbReference type="InterPro" id="IPR000719">
    <property type="entry name" value="Prot_kinase_dom"/>
</dbReference>
<dbReference type="Gene3D" id="3.30.200.20">
    <property type="entry name" value="Phosphorylase Kinase, domain 1"/>
    <property type="match status" value="1"/>
</dbReference>
<evidence type="ECO:0000256" key="8">
    <source>
        <dbReference type="SAM" id="Phobius"/>
    </source>
</evidence>
<dbReference type="SUPFAM" id="SSF56112">
    <property type="entry name" value="Protein kinase-like (PK-like)"/>
    <property type="match status" value="1"/>
</dbReference>
<dbReference type="GO" id="GO:0004674">
    <property type="term" value="F:protein serine/threonine kinase activity"/>
    <property type="evidence" value="ECO:0007669"/>
    <property type="project" value="UniProtKB-KW"/>
</dbReference>
<dbReference type="CDD" id="cd14014">
    <property type="entry name" value="STKc_PknB_like"/>
    <property type="match status" value="1"/>
</dbReference>
<evidence type="ECO:0000256" key="4">
    <source>
        <dbReference type="ARBA" id="ARBA00022741"/>
    </source>
</evidence>
<name>A0A2M8QEL7_9CHLR</name>
<dbReference type="InterPro" id="IPR008271">
    <property type="entry name" value="Ser/Thr_kinase_AS"/>
</dbReference>
<dbReference type="InterPro" id="IPR011009">
    <property type="entry name" value="Kinase-like_dom_sf"/>
</dbReference>
<reference evidence="10 11" key="1">
    <citation type="submission" date="2017-11" db="EMBL/GenBank/DDBJ databases">
        <title>Evolution of Phototrophy in the Chloroflexi Phylum Driven by Horizontal Gene Transfer.</title>
        <authorList>
            <person name="Ward L.M."/>
            <person name="Hemp J."/>
            <person name="Shih P.M."/>
            <person name="Mcglynn S.E."/>
            <person name="Fischer W."/>
        </authorList>
    </citation>
    <scope>NUCLEOTIDE SEQUENCE [LARGE SCALE GENOMIC DNA]</scope>
    <source>
        <strain evidence="10">JP3_7</strain>
    </source>
</reference>
<keyword evidence="3" id="KW-0808">Transferase</keyword>
<feature type="transmembrane region" description="Helical" evidence="8">
    <location>
        <begin position="305"/>
        <end position="327"/>
    </location>
</feature>
<dbReference type="Proteomes" id="UP000230790">
    <property type="component" value="Unassembled WGS sequence"/>
</dbReference>
<dbReference type="SMART" id="SM00220">
    <property type="entry name" value="S_TKc"/>
    <property type="match status" value="1"/>
</dbReference>
<organism evidence="10 11">
    <name type="scientific">Candidatus Thermofonsia Clade 3 bacterium</name>
    <dbReference type="NCBI Taxonomy" id="2364212"/>
    <lineage>
        <taxon>Bacteria</taxon>
        <taxon>Bacillati</taxon>
        <taxon>Chloroflexota</taxon>
        <taxon>Candidatus Thermofontia</taxon>
        <taxon>Candidatus Thermofonsia Clade 3</taxon>
    </lineage>
</organism>
<evidence type="ECO:0000256" key="7">
    <source>
        <dbReference type="PROSITE-ProRule" id="PRU10141"/>
    </source>
</evidence>
<keyword evidence="8" id="KW-1133">Transmembrane helix</keyword>
<dbReference type="Pfam" id="PF00069">
    <property type="entry name" value="Pkinase"/>
    <property type="match status" value="1"/>
</dbReference>
<evidence type="ECO:0000256" key="5">
    <source>
        <dbReference type="ARBA" id="ARBA00022777"/>
    </source>
</evidence>
<dbReference type="PROSITE" id="PS00108">
    <property type="entry name" value="PROTEIN_KINASE_ST"/>
    <property type="match status" value="1"/>
</dbReference>
<comment type="caution">
    <text evidence="10">The sequence shown here is derived from an EMBL/GenBank/DDBJ whole genome shotgun (WGS) entry which is preliminary data.</text>
</comment>
<dbReference type="PANTHER" id="PTHR43289:SF6">
    <property type="entry name" value="SERINE_THREONINE-PROTEIN KINASE NEKL-3"/>
    <property type="match status" value="1"/>
</dbReference>
<feature type="domain" description="Protein kinase" evidence="9">
    <location>
        <begin position="7"/>
        <end position="262"/>
    </location>
</feature>
<dbReference type="EC" id="2.7.11.1" evidence="1"/>
<dbReference type="PROSITE" id="PS50011">
    <property type="entry name" value="PROTEIN_KINASE_DOM"/>
    <property type="match status" value="1"/>
</dbReference>
<evidence type="ECO:0000256" key="2">
    <source>
        <dbReference type="ARBA" id="ARBA00022527"/>
    </source>
</evidence>
<evidence type="ECO:0000259" key="9">
    <source>
        <dbReference type="PROSITE" id="PS50011"/>
    </source>
</evidence>
<evidence type="ECO:0000313" key="10">
    <source>
        <dbReference type="EMBL" id="PJF48244.1"/>
    </source>
</evidence>
<evidence type="ECO:0000313" key="11">
    <source>
        <dbReference type="Proteomes" id="UP000230790"/>
    </source>
</evidence>
<dbReference type="Gene3D" id="1.10.510.10">
    <property type="entry name" value="Transferase(Phosphotransferase) domain 1"/>
    <property type="match status" value="1"/>
</dbReference>
<dbReference type="InterPro" id="IPR017441">
    <property type="entry name" value="Protein_kinase_ATP_BS"/>
</dbReference>
<dbReference type="FunFam" id="1.10.510.10:FF:000021">
    <property type="entry name" value="Serine/threonine protein kinase"/>
    <property type="match status" value="1"/>
</dbReference>
<accession>A0A2M8QEL7</accession>
<feature type="binding site" evidence="7">
    <location>
        <position position="35"/>
    </location>
    <ligand>
        <name>ATP</name>
        <dbReference type="ChEBI" id="CHEBI:30616"/>
    </ligand>
</feature>
<dbReference type="PANTHER" id="PTHR43289">
    <property type="entry name" value="MITOGEN-ACTIVATED PROTEIN KINASE KINASE KINASE 20-RELATED"/>
    <property type="match status" value="1"/>
</dbReference>
<evidence type="ECO:0000256" key="3">
    <source>
        <dbReference type="ARBA" id="ARBA00022679"/>
    </source>
</evidence>
<dbReference type="AlphaFoldDB" id="A0A2M8QEL7"/>
<keyword evidence="8" id="KW-0472">Membrane</keyword>
<keyword evidence="4 7" id="KW-0547">Nucleotide-binding</keyword>
<keyword evidence="8" id="KW-0812">Transmembrane</keyword>
<keyword evidence="5" id="KW-0418">Kinase</keyword>
<sequence>MRSFGPYTNLVEIGRGGMAAVYRATGPDGRLVALKLLPPHLAADPTMRMRFEQESRLGLDHPNIVRVNRSGIVDGTPYIEMEYVAGESLDRLVARAGPLSPEATARILLDAGRALDYAHGRGVIHRDVKPSNVIVRTDGTAVLADFGVAKAVGVTAYTATMTRVGSVFFMSPEQAAGVFEVTPASDIYSLGATAYYALTGHAPFEAGSDVAIARQHIEQLPPHVSDLWPAVPRAVGDVVMWALQKSPSQRPASAGALARSFAAALRAPLPTSPRPQAAPERAPAHVGSPMPVDAVLERNERMPTWVLAGIVGVAALACLAVLLVWALPSSQPTLRPATTRALSQATARPALSIFTVQPADTPASIPALATATPRTMVTVLAVPIATATPQKGRPTPAPTRAPIVPLTPIMSDATLPPPPRVTSTPLPSPLPTPAIIMVTAGP</sequence>
<dbReference type="EMBL" id="PGTN01000020">
    <property type="protein sequence ID" value="PJF48244.1"/>
    <property type="molecule type" value="Genomic_DNA"/>
</dbReference>
<protein>
    <recommendedName>
        <fullName evidence="1">non-specific serine/threonine protein kinase</fullName>
        <ecNumber evidence="1">2.7.11.1</ecNumber>
    </recommendedName>
</protein>
<evidence type="ECO:0000256" key="6">
    <source>
        <dbReference type="ARBA" id="ARBA00022840"/>
    </source>
</evidence>